<comment type="similarity">
    <text evidence="4">Belongs to the CsrA/RsmA family.</text>
</comment>
<comment type="function">
    <text evidence="4">A translational regulator that binds mRNA to regulate translation initiation and/or mRNA stability. Usually binds in the 5'-UTR at or near the Shine-Dalgarno sequence preventing ribosome-binding, thus repressing translation. Its main target seems to be the major flagellin gene, while its function is anatagonized by FliW.</text>
</comment>
<dbReference type="Proteomes" id="UP000037854">
    <property type="component" value="Unassembled WGS sequence"/>
</dbReference>
<keyword evidence="6" id="KW-1185">Reference proteome</keyword>
<evidence type="ECO:0000256" key="2">
    <source>
        <dbReference type="ARBA" id="ARBA00022845"/>
    </source>
</evidence>
<comment type="subcellular location">
    <subcellularLocation>
        <location evidence="4">Cytoplasm</location>
    </subcellularLocation>
</comment>
<gene>
    <name evidence="4" type="primary">csrA</name>
    <name evidence="5" type="ORF">AFL42_05385</name>
</gene>
<keyword evidence="1 4" id="KW-0963">Cytoplasm</keyword>
<dbReference type="HAMAP" id="MF_00167">
    <property type="entry name" value="CsrA"/>
    <property type="match status" value="1"/>
</dbReference>
<name>A0ABR5ML57_9BACI</name>
<accession>A0ABR5ML57</accession>
<dbReference type="Gene3D" id="2.60.40.4380">
    <property type="entry name" value="Translational regulator CsrA"/>
    <property type="match status" value="1"/>
</dbReference>
<protein>
    <recommendedName>
        <fullName evidence="4">Translational regulator CsrA</fullName>
    </recommendedName>
</protein>
<dbReference type="RefSeq" id="WP_047184750.1">
    <property type="nucleotide sequence ID" value="NZ_JAHHXM010000006.1"/>
</dbReference>
<dbReference type="InterPro" id="IPR036107">
    <property type="entry name" value="CsrA_sf"/>
</dbReference>
<evidence type="ECO:0000256" key="1">
    <source>
        <dbReference type="ARBA" id="ARBA00022490"/>
    </source>
</evidence>
<proteinExistence type="inferred from homology"/>
<sequence length="75" mass="8512">MLILTRKKNESIQIGDDIEIKVLGIEGDQVKLGIEAPKSVEIHRKEIYLDIKEQNNEAANISLDVLRILKDSNKN</sequence>
<keyword evidence="2 4" id="KW-0810">Translation regulation</keyword>
<keyword evidence="4" id="KW-0678">Repressor</keyword>
<keyword evidence="4" id="KW-1005">Bacterial flagellum biogenesis</keyword>
<comment type="caution">
    <text evidence="5">The sequence shown here is derived from an EMBL/GenBank/DDBJ whole genome shotgun (WGS) entry which is preliminary data.</text>
</comment>
<evidence type="ECO:0000313" key="6">
    <source>
        <dbReference type="Proteomes" id="UP000037854"/>
    </source>
</evidence>
<dbReference type="InterPro" id="IPR003751">
    <property type="entry name" value="CsrA"/>
</dbReference>
<keyword evidence="3 4" id="KW-0694">RNA-binding</keyword>
<dbReference type="PANTHER" id="PTHR34984:SF1">
    <property type="entry name" value="CARBON STORAGE REGULATOR"/>
    <property type="match status" value="1"/>
</dbReference>
<evidence type="ECO:0000256" key="3">
    <source>
        <dbReference type="ARBA" id="ARBA00022884"/>
    </source>
</evidence>
<reference evidence="5 6" key="1">
    <citation type="submission" date="2015-07" db="EMBL/GenBank/DDBJ databases">
        <title>High-quality draft genome sequence of Oceanobacillus caeni HM6, a bacillus isolated from a human feces.</title>
        <authorList>
            <person name="Kumar J."/>
            <person name="Verma M.K."/>
            <person name="Pandey R."/>
            <person name="Bhambi M."/>
            <person name="Chauhan N."/>
        </authorList>
    </citation>
    <scope>NUCLEOTIDE SEQUENCE [LARGE SCALE GENOMIC DNA]</scope>
    <source>
        <strain evidence="5 6">HM6</strain>
    </source>
</reference>
<comment type="subunit">
    <text evidence="4">Homodimer; the beta-strands of each monomer intercalate to form a hydrophobic core, while the alpha-helices form wings that extend away from the core.</text>
</comment>
<dbReference type="NCBIfam" id="TIGR00202">
    <property type="entry name" value="csrA"/>
    <property type="match status" value="1"/>
</dbReference>
<evidence type="ECO:0000313" key="5">
    <source>
        <dbReference type="EMBL" id="KPH76699.1"/>
    </source>
</evidence>
<evidence type="ECO:0000256" key="4">
    <source>
        <dbReference type="HAMAP-Rule" id="MF_00167"/>
    </source>
</evidence>
<dbReference type="NCBIfam" id="NF002469">
    <property type="entry name" value="PRK01712.1"/>
    <property type="match status" value="1"/>
</dbReference>
<organism evidence="5 6">
    <name type="scientific">Oceanobacillus caeni</name>
    <dbReference type="NCBI Taxonomy" id="405946"/>
    <lineage>
        <taxon>Bacteria</taxon>
        <taxon>Bacillati</taxon>
        <taxon>Bacillota</taxon>
        <taxon>Bacilli</taxon>
        <taxon>Bacillales</taxon>
        <taxon>Bacillaceae</taxon>
        <taxon>Oceanobacillus</taxon>
    </lineage>
</organism>
<dbReference type="PANTHER" id="PTHR34984">
    <property type="entry name" value="CARBON STORAGE REGULATOR"/>
    <property type="match status" value="1"/>
</dbReference>
<dbReference type="EMBL" id="LGTK01000012">
    <property type="protein sequence ID" value="KPH76699.1"/>
    <property type="molecule type" value="Genomic_DNA"/>
</dbReference>
<dbReference type="SUPFAM" id="SSF117130">
    <property type="entry name" value="CsrA-like"/>
    <property type="match status" value="1"/>
</dbReference>
<dbReference type="Pfam" id="PF02599">
    <property type="entry name" value="CsrA"/>
    <property type="match status" value="1"/>
</dbReference>